<evidence type="ECO:0000313" key="10">
    <source>
        <dbReference type="Proteomes" id="UP000790347"/>
    </source>
</evidence>
<dbReference type="EMBL" id="ASGP02000001">
    <property type="protein sequence ID" value="KAH9528713.1"/>
    <property type="molecule type" value="Genomic_DNA"/>
</dbReference>
<feature type="region of interest" description="Disordered" evidence="8">
    <location>
        <begin position="366"/>
        <end position="436"/>
    </location>
</feature>
<dbReference type="GO" id="GO:0030992">
    <property type="term" value="C:intraciliary transport particle B"/>
    <property type="evidence" value="ECO:0007669"/>
    <property type="project" value="TreeGrafter"/>
</dbReference>
<comment type="caution">
    <text evidence="9">The sequence shown here is derived from an EMBL/GenBank/DDBJ whole genome shotgun (WGS) entry which is preliminary data.</text>
</comment>
<organism evidence="9 10">
    <name type="scientific">Dermatophagoides farinae</name>
    <name type="common">American house dust mite</name>
    <dbReference type="NCBI Taxonomy" id="6954"/>
    <lineage>
        <taxon>Eukaryota</taxon>
        <taxon>Metazoa</taxon>
        <taxon>Ecdysozoa</taxon>
        <taxon>Arthropoda</taxon>
        <taxon>Chelicerata</taxon>
        <taxon>Arachnida</taxon>
        <taxon>Acari</taxon>
        <taxon>Acariformes</taxon>
        <taxon>Sarcoptiformes</taxon>
        <taxon>Astigmata</taxon>
        <taxon>Psoroptidia</taxon>
        <taxon>Analgoidea</taxon>
        <taxon>Pyroglyphidae</taxon>
        <taxon>Dermatophagoidinae</taxon>
        <taxon>Dermatophagoides</taxon>
    </lineage>
</organism>
<feature type="compositionally biased region" description="Acidic residues" evidence="8">
    <location>
        <begin position="478"/>
        <end position="494"/>
    </location>
</feature>
<feature type="compositionally biased region" description="Basic and acidic residues" evidence="8">
    <location>
        <begin position="373"/>
        <end position="387"/>
    </location>
</feature>
<comment type="subcellular location">
    <subcellularLocation>
        <location evidence="1">Cell projection</location>
        <location evidence="1">Cilium</location>
    </subcellularLocation>
</comment>
<evidence type="ECO:0000313" key="9">
    <source>
        <dbReference type="EMBL" id="KAH9528713.1"/>
    </source>
</evidence>
<accession>A0A922LAT4</accession>
<evidence type="ECO:0000256" key="7">
    <source>
        <dbReference type="SAM" id="Coils"/>
    </source>
</evidence>
<keyword evidence="4 7" id="KW-0175">Coiled coil</keyword>
<dbReference type="GO" id="GO:0005815">
    <property type="term" value="C:microtubule organizing center"/>
    <property type="evidence" value="ECO:0007669"/>
    <property type="project" value="TreeGrafter"/>
</dbReference>
<feature type="coiled-coil region" evidence="7">
    <location>
        <begin position="205"/>
        <end position="324"/>
    </location>
</feature>
<feature type="compositionally biased region" description="Polar residues" evidence="8">
    <location>
        <begin position="416"/>
        <end position="436"/>
    </location>
</feature>
<feature type="compositionally biased region" description="Acidic residues" evidence="8">
    <location>
        <begin position="453"/>
        <end position="467"/>
    </location>
</feature>
<sequence length="531" mass="61570">MASSNYHLMRNFISVMRSLGYPRQMSIENFRNPNFPLMADVLVYLLKRFDPKTEIETNVETEEGRLKFVMTASHLMVNKANLDINVKKLYMADVNSVQEMIKLAKLIQEAWITLDQDYRKQGRKDVINEEDENDSDESKQSLIVRNGEEFDRTKLSQYNSFKTSQITSEIYQVATKLYDTIAEHDQNKDQLQKTLGKQLVIDQIESQIRQSIRQLQQDIVDMQQRKQNVDRDNDDINGKIEKKQSELNRNKKRLQTLHAQRPGYQDELEKIEQEIVGLYDDYVTSSRCLYFLEQKLEEFEELERLKIEERNKEIKQMLEQIKIDDFLKTNKDMRINSWNQQNIGTDERSADELAAIVDVDEDAMGRVSDGSDFSDRDINEIPKNDNHKSRRNGRQKANKLSRTNDKKDRLLMANTVVKSQRSPVSISNDNTLDTSNNRSAKTARIFSYGSLLENDDDDDDDDDDDSERSEANAKMSDSEIDLDAIDSEDDDEDSINSTEVDFTKSNETTKIATNSEIKISASNLDKGDDDF</sequence>
<dbReference type="Pfam" id="PF10234">
    <property type="entry name" value="Cluap1"/>
    <property type="match status" value="1"/>
</dbReference>
<comment type="similarity">
    <text evidence="2">Belongs to the CLUAP1 family.</text>
</comment>
<name>A0A922LAT4_DERFA</name>
<keyword evidence="6" id="KW-0966">Cell projection</keyword>
<reference evidence="9" key="2">
    <citation type="journal article" date="2022" name="Res Sq">
        <title>Comparative Genomics Reveals Insights into the Divergent Evolution of Astigmatic Mites and Household Pest Adaptations.</title>
        <authorList>
            <person name="Xiong Q."/>
            <person name="Wan A.T.-Y."/>
            <person name="Liu X.-Y."/>
            <person name="Fung C.S.-H."/>
            <person name="Xiao X."/>
            <person name="Malainual N."/>
            <person name="Hou J."/>
            <person name="Wang L."/>
            <person name="Wang M."/>
            <person name="Yang K."/>
            <person name="Cui Y."/>
            <person name="Leung E."/>
            <person name="Nong W."/>
            <person name="Shin S.-K."/>
            <person name="Au S."/>
            <person name="Jeong K.Y."/>
            <person name="Chew F.T."/>
            <person name="Hui J."/>
            <person name="Leung T.F."/>
            <person name="Tungtrongchitr A."/>
            <person name="Zhong N."/>
            <person name="Liu Z."/>
            <person name="Tsui S."/>
        </authorList>
    </citation>
    <scope>NUCLEOTIDE SEQUENCE</scope>
    <source>
        <strain evidence="9">Derf</strain>
        <tissue evidence="9">Whole organism</tissue>
    </source>
</reference>
<proteinExistence type="inferred from homology"/>
<evidence type="ECO:0000256" key="8">
    <source>
        <dbReference type="SAM" id="MobiDB-lite"/>
    </source>
</evidence>
<dbReference type="InterPro" id="IPR019366">
    <property type="entry name" value="Clusterin-associated_protein-1"/>
</dbReference>
<dbReference type="GO" id="GO:0060271">
    <property type="term" value="P:cilium assembly"/>
    <property type="evidence" value="ECO:0007669"/>
    <property type="project" value="TreeGrafter"/>
</dbReference>
<gene>
    <name evidence="9" type="primary">CLUAP1</name>
    <name evidence="9" type="ORF">DERF_002633</name>
</gene>
<dbReference type="GO" id="GO:0005929">
    <property type="term" value="C:cilium"/>
    <property type="evidence" value="ECO:0007669"/>
    <property type="project" value="UniProtKB-SubCell"/>
</dbReference>
<protein>
    <submittedName>
        <fullName evidence="9">Clusterin-associated protein 1</fullName>
    </submittedName>
</protein>
<keyword evidence="3" id="KW-0970">Cilium biogenesis/degradation</keyword>
<dbReference type="PANTHER" id="PTHR21547">
    <property type="entry name" value="CLUSTERIN ASSOCIATED PROTEIN 1"/>
    <property type="match status" value="1"/>
</dbReference>
<evidence type="ECO:0000256" key="2">
    <source>
        <dbReference type="ARBA" id="ARBA00008340"/>
    </source>
</evidence>
<evidence type="ECO:0000256" key="3">
    <source>
        <dbReference type="ARBA" id="ARBA00022794"/>
    </source>
</evidence>
<evidence type="ECO:0000256" key="4">
    <source>
        <dbReference type="ARBA" id="ARBA00023054"/>
    </source>
</evidence>
<keyword evidence="5" id="KW-0969">Cilium</keyword>
<evidence type="ECO:0000256" key="5">
    <source>
        <dbReference type="ARBA" id="ARBA00023069"/>
    </source>
</evidence>
<reference evidence="9" key="1">
    <citation type="submission" date="2013-05" db="EMBL/GenBank/DDBJ databases">
        <authorList>
            <person name="Yim A.K.Y."/>
            <person name="Chan T.F."/>
            <person name="Ji K.M."/>
            <person name="Liu X.Y."/>
            <person name="Zhou J.W."/>
            <person name="Li R.Q."/>
            <person name="Yang K.Y."/>
            <person name="Li J."/>
            <person name="Li M."/>
            <person name="Law P.T.W."/>
            <person name="Wu Y.L."/>
            <person name="Cai Z.L."/>
            <person name="Qin H."/>
            <person name="Bao Y."/>
            <person name="Leung R.K.K."/>
            <person name="Ng P.K.S."/>
            <person name="Zou J."/>
            <person name="Zhong X.J."/>
            <person name="Ran P.X."/>
            <person name="Zhong N.S."/>
            <person name="Liu Z.G."/>
            <person name="Tsui S.K.W."/>
        </authorList>
    </citation>
    <scope>NUCLEOTIDE SEQUENCE</scope>
    <source>
        <strain evidence="9">Derf</strain>
        <tissue evidence="9">Whole organism</tissue>
    </source>
</reference>
<feature type="compositionally biased region" description="Basic residues" evidence="8">
    <location>
        <begin position="388"/>
        <end position="399"/>
    </location>
</feature>
<evidence type="ECO:0000256" key="6">
    <source>
        <dbReference type="ARBA" id="ARBA00023273"/>
    </source>
</evidence>
<feature type="region of interest" description="Disordered" evidence="8">
    <location>
        <begin position="449"/>
        <end position="507"/>
    </location>
</feature>
<feature type="compositionally biased region" description="Polar residues" evidence="8">
    <location>
        <begin position="496"/>
        <end position="507"/>
    </location>
</feature>
<keyword evidence="10" id="KW-1185">Reference proteome</keyword>
<dbReference type="AlphaFoldDB" id="A0A922LAT4"/>
<evidence type="ECO:0000256" key="1">
    <source>
        <dbReference type="ARBA" id="ARBA00004138"/>
    </source>
</evidence>
<dbReference type="Proteomes" id="UP000790347">
    <property type="component" value="Unassembled WGS sequence"/>
</dbReference>
<dbReference type="PANTHER" id="PTHR21547:SF0">
    <property type="entry name" value="CLUSTERIN-ASSOCIATED PROTEIN 1"/>
    <property type="match status" value="1"/>
</dbReference>